<keyword evidence="2" id="KW-1185">Reference proteome</keyword>
<dbReference type="PROSITE" id="PS51257">
    <property type="entry name" value="PROKAR_LIPOPROTEIN"/>
    <property type="match status" value="1"/>
</dbReference>
<sequence length="210" mass="23630">MKMKKIICITMVVCLMFLGCNRESSNDTELMEGEVLIIPSSLYDESTKKLGAHLDMTTGCVEIEYKGNKKCIGVKYETWEGGILKNSTNIFKISIDDGFNGEVSISLKDIVMDNLETSQTTIMTTVISDQNGYSRSRKYIDRYPKSYGSSPCNIIEAFKDTDDNEISIWGFMATDDGTSSVYSQEKSIEATAEKVDWALILKVYFEDKIE</sequence>
<evidence type="ECO:0008006" key="3">
    <source>
        <dbReference type="Google" id="ProtNLM"/>
    </source>
</evidence>
<evidence type="ECO:0000313" key="1">
    <source>
        <dbReference type="EMBL" id="MCM1990988.1"/>
    </source>
</evidence>
<evidence type="ECO:0000313" key="2">
    <source>
        <dbReference type="Proteomes" id="UP001056429"/>
    </source>
</evidence>
<proteinExistence type="predicted"/>
<dbReference type="AlphaFoldDB" id="A0A9J6P3S8"/>
<protein>
    <recommendedName>
        <fullName evidence="3">Lipoprotein</fullName>
    </recommendedName>
</protein>
<dbReference type="EMBL" id="JAGSOJ010000003">
    <property type="protein sequence ID" value="MCM1990988.1"/>
    <property type="molecule type" value="Genomic_DNA"/>
</dbReference>
<organism evidence="1 2">
    <name type="scientific">Oceanirhabdus seepicola</name>
    <dbReference type="NCBI Taxonomy" id="2828781"/>
    <lineage>
        <taxon>Bacteria</taxon>
        <taxon>Bacillati</taxon>
        <taxon>Bacillota</taxon>
        <taxon>Clostridia</taxon>
        <taxon>Eubacteriales</taxon>
        <taxon>Clostridiaceae</taxon>
        <taxon>Oceanirhabdus</taxon>
    </lineage>
</organism>
<name>A0A9J6P3S8_9CLOT</name>
<gene>
    <name evidence="1" type="ORF">KDK92_14750</name>
</gene>
<dbReference type="RefSeq" id="WP_250860098.1">
    <property type="nucleotide sequence ID" value="NZ_JAGSOJ010000003.1"/>
</dbReference>
<comment type="caution">
    <text evidence="1">The sequence shown here is derived from an EMBL/GenBank/DDBJ whole genome shotgun (WGS) entry which is preliminary data.</text>
</comment>
<reference evidence="1" key="2">
    <citation type="submission" date="2021-04" db="EMBL/GenBank/DDBJ databases">
        <authorList>
            <person name="Dong X."/>
        </authorList>
    </citation>
    <scope>NUCLEOTIDE SEQUENCE</scope>
    <source>
        <strain evidence="1">ZWT</strain>
    </source>
</reference>
<reference evidence="1" key="1">
    <citation type="journal article" date="2021" name="mSystems">
        <title>Bacteria and Archaea Synergistically Convert Glycine Betaine to Biogenic Methane in the Formosa Cold Seep of the South China Sea.</title>
        <authorList>
            <person name="Li L."/>
            <person name="Zhang W."/>
            <person name="Zhang S."/>
            <person name="Song L."/>
            <person name="Sun Q."/>
            <person name="Zhang H."/>
            <person name="Xiang H."/>
            <person name="Dong X."/>
        </authorList>
    </citation>
    <scope>NUCLEOTIDE SEQUENCE</scope>
    <source>
        <strain evidence="1">ZWT</strain>
    </source>
</reference>
<dbReference type="Proteomes" id="UP001056429">
    <property type="component" value="Unassembled WGS sequence"/>
</dbReference>
<accession>A0A9J6P3S8</accession>